<keyword evidence="11" id="KW-1185">Reference proteome</keyword>
<keyword evidence="4 8" id="KW-1133">Transmembrane helix</keyword>
<feature type="transmembrane region" description="Helical" evidence="8">
    <location>
        <begin position="155"/>
        <end position="176"/>
    </location>
</feature>
<evidence type="ECO:0000256" key="7">
    <source>
        <dbReference type="SAM" id="MobiDB-lite"/>
    </source>
</evidence>
<feature type="transmembrane region" description="Helical" evidence="8">
    <location>
        <begin position="452"/>
        <end position="477"/>
    </location>
</feature>
<evidence type="ECO:0000256" key="4">
    <source>
        <dbReference type="ARBA" id="ARBA00022989"/>
    </source>
</evidence>
<proteinExistence type="predicted"/>
<feature type="region of interest" description="Disordered" evidence="7">
    <location>
        <begin position="1"/>
        <end position="52"/>
    </location>
</feature>
<evidence type="ECO:0000256" key="6">
    <source>
        <dbReference type="ARBA" id="ARBA00023180"/>
    </source>
</evidence>
<evidence type="ECO:0000259" key="9">
    <source>
        <dbReference type="PROSITE" id="PS50850"/>
    </source>
</evidence>
<evidence type="ECO:0000256" key="1">
    <source>
        <dbReference type="ARBA" id="ARBA00004141"/>
    </source>
</evidence>
<evidence type="ECO:0000256" key="8">
    <source>
        <dbReference type="SAM" id="Phobius"/>
    </source>
</evidence>
<dbReference type="InterPro" id="IPR011701">
    <property type="entry name" value="MFS"/>
</dbReference>
<dbReference type="GO" id="GO:0022857">
    <property type="term" value="F:transmembrane transporter activity"/>
    <property type="evidence" value="ECO:0007669"/>
    <property type="project" value="InterPro"/>
</dbReference>
<comment type="subcellular location">
    <subcellularLocation>
        <location evidence="1">Membrane</location>
        <topology evidence="1">Multi-pass membrane protein</topology>
    </subcellularLocation>
</comment>
<evidence type="ECO:0000313" key="10">
    <source>
        <dbReference type="EMBL" id="KAK0638123.1"/>
    </source>
</evidence>
<keyword evidence="5 8" id="KW-0472">Membrane</keyword>
<feature type="transmembrane region" description="Helical" evidence="8">
    <location>
        <begin position="99"/>
        <end position="118"/>
    </location>
</feature>
<reference evidence="10" key="1">
    <citation type="submission" date="2023-06" db="EMBL/GenBank/DDBJ databases">
        <title>Multi-omics analyses reveal the molecular pathogenesis toolkit of Lasiodiplodia hormozganensis, a cross-kingdom pathogen.</title>
        <authorList>
            <person name="Felix C."/>
            <person name="Meneses R."/>
            <person name="Goncalves M.F.M."/>
            <person name="Tilleman L."/>
            <person name="Duarte A.S."/>
            <person name="Jorrin-Novo J.V."/>
            <person name="Van De Peer Y."/>
            <person name="Deforce D."/>
            <person name="Van Nieuwerburgh F."/>
            <person name="Esteves A.C."/>
            <person name="Alves A."/>
        </authorList>
    </citation>
    <scope>NUCLEOTIDE SEQUENCE</scope>
    <source>
        <strain evidence="10">CBS 339.90</strain>
    </source>
</reference>
<dbReference type="AlphaFoldDB" id="A0AA40CHV5"/>
<evidence type="ECO:0000313" key="11">
    <source>
        <dbReference type="Proteomes" id="UP001175001"/>
    </source>
</evidence>
<name>A0AA40CHV5_9PEZI</name>
<feature type="transmembrane region" description="Helical" evidence="8">
    <location>
        <begin position="394"/>
        <end position="412"/>
    </location>
</feature>
<dbReference type="PANTHER" id="PTHR23501">
    <property type="entry name" value="MAJOR FACILITATOR SUPERFAMILY"/>
    <property type="match status" value="1"/>
</dbReference>
<dbReference type="GO" id="GO:0005886">
    <property type="term" value="C:plasma membrane"/>
    <property type="evidence" value="ECO:0007669"/>
    <property type="project" value="TreeGrafter"/>
</dbReference>
<dbReference type="EMBL" id="JAUJDW010000102">
    <property type="protein sequence ID" value="KAK0638123.1"/>
    <property type="molecule type" value="Genomic_DNA"/>
</dbReference>
<feature type="transmembrane region" description="Helical" evidence="8">
    <location>
        <begin position="418"/>
        <end position="440"/>
    </location>
</feature>
<dbReference type="FunFam" id="1.20.1720.10:FF:000037">
    <property type="entry name" value="WGS project CABT00000000 data, contig 2.4"/>
    <property type="match status" value="1"/>
</dbReference>
<feature type="transmembrane region" description="Helical" evidence="8">
    <location>
        <begin position="289"/>
        <end position="308"/>
    </location>
</feature>
<feature type="transmembrane region" description="Helical" evidence="8">
    <location>
        <begin position="329"/>
        <end position="352"/>
    </location>
</feature>
<feature type="transmembrane region" description="Helical" evidence="8">
    <location>
        <begin position="364"/>
        <end position="385"/>
    </location>
</feature>
<evidence type="ECO:0000256" key="3">
    <source>
        <dbReference type="ARBA" id="ARBA00022692"/>
    </source>
</evidence>
<protein>
    <submittedName>
        <fullName evidence="10">Efflux pump FUS6</fullName>
    </submittedName>
</protein>
<feature type="transmembrane region" description="Helical" evidence="8">
    <location>
        <begin position="257"/>
        <end position="277"/>
    </location>
</feature>
<feature type="transmembrane region" description="Helical" evidence="8">
    <location>
        <begin position="130"/>
        <end position="149"/>
    </location>
</feature>
<evidence type="ECO:0000256" key="5">
    <source>
        <dbReference type="ARBA" id="ARBA00023136"/>
    </source>
</evidence>
<sequence>MERKDDLNNNHAHGEPDSMSDDDKSISRQSGDTSGYAILDDSTKEEESHGASPKQQKYGWRFWAVFFGLAVTALISGMEGVILSTALPTISRDLGPGENYSWVVNAYFLTSAAVQPLYGQLADIFGRRWNMLGAVAIFGLGSGICGGATSSDMLIAGRAVQGIGAGGLNMLIDVIICDLVPLRERGTYVGLLFMIVTVGSACGPVVGGAIVDNTSWRWVFYFNLPFCGLALLLLWAFLRTAFKNDASLSDKLKRIDYIGNAIIMGATVAMLFAVTYGGTRYAWSSPHTLAPLILGLLGLILFAPLFECSRFATNPVIPPRLFADRTARLAYFVTFQHAIVTYWVTFFLPVYFQSVLRAAPTRAGVMMLPTVTLFAPCAAVAGGVVSKTGRYKPLAVAGLLVVTVAVGCLTLLDARTHTAVWVVLQGLVAAGLGAVISTLLPAVQAGVPETEAAATTATLAFVRSIATVWGIAVPAAIFNNRFDQLLPGIGDAGVRALLANGKAYERASREFINSFQEPLRSQIVDVYAKSLSRSWAIAVVFAGTALVAACFEKEIKLRTELENEHGLEKKADSVNAEENGTVHKG</sequence>
<evidence type="ECO:0000256" key="2">
    <source>
        <dbReference type="ARBA" id="ARBA00022448"/>
    </source>
</evidence>
<organism evidence="10 11">
    <name type="scientific">Lasiodiplodia hormozganensis</name>
    <dbReference type="NCBI Taxonomy" id="869390"/>
    <lineage>
        <taxon>Eukaryota</taxon>
        <taxon>Fungi</taxon>
        <taxon>Dikarya</taxon>
        <taxon>Ascomycota</taxon>
        <taxon>Pezizomycotina</taxon>
        <taxon>Dothideomycetes</taxon>
        <taxon>Dothideomycetes incertae sedis</taxon>
        <taxon>Botryosphaeriales</taxon>
        <taxon>Botryosphaeriaceae</taxon>
        <taxon>Lasiodiplodia</taxon>
    </lineage>
</organism>
<feature type="transmembrane region" description="Helical" evidence="8">
    <location>
        <begin position="188"/>
        <end position="206"/>
    </location>
</feature>
<dbReference type="Gene3D" id="1.20.1250.20">
    <property type="entry name" value="MFS general substrate transporter like domains"/>
    <property type="match status" value="1"/>
</dbReference>
<dbReference type="InterPro" id="IPR036259">
    <property type="entry name" value="MFS_trans_sf"/>
</dbReference>
<keyword evidence="2" id="KW-0813">Transport</keyword>
<feature type="transmembrane region" description="Helical" evidence="8">
    <location>
        <begin position="534"/>
        <end position="551"/>
    </location>
</feature>
<dbReference type="PANTHER" id="PTHR23501:SF187">
    <property type="entry name" value="MAJOR FACILITATOR SUPERFAMILY (MFS) PROFILE DOMAIN-CONTAINING PROTEIN"/>
    <property type="match status" value="1"/>
</dbReference>
<dbReference type="Pfam" id="PF07690">
    <property type="entry name" value="MFS_1"/>
    <property type="match status" value="1"/>
</dbReference>
<comment type="caution">
    <text evidence="10">The sequence shown here is derived from an EMBL/GenBank/DDBJ whole genome shotgun (WGS) entry which is preliminary data.</text>
</comment>
<feature type="transmembrane region" description="Helical" evidence="8">
    <location>
        <begin position="218"/>
        <end position="237"/>
    </location>
</feature>
<dbReference type="PROSITE" id="PS50850">
    <property type="entry name" value="MFS"/>
    <property type="match status" value="1"/>
</dbReference>
<feature type="transmembrane region" description="Helical" evidence="8">
    <location>
        <begin position="62"/>
        <end position="87"/>
    </location>
</feature>
<dbReference type="InterPro" id="IPR020846">
    <property type="entry name" value="MFS_dom"/>
</dbReference>
<dbReference type="CDD" id="cd17502">
    <property type="entry name" value="MFS_Azr1_MDR_like"/>
    <property type="match status" value="1"/>
</dbReference>
<dbReference type="Gene3D" id="1.20.1720.10">
    <property type="entry name" value="Multidrug resistance protein D"/>
    <property type="match status" value="1"/>
</dbReference>
<gene>
    <name evidence="10" type="primary">FUS6_11</name>
    <name evidence="10" type="ORF">DIS24_g10155</name>
</gene>
<dbReference type="Proteomes" id="UP001175001">
    <property type="component" value="Unassembled WGS sequence"/>
</dbReference>
<keyword evidence="6" id="KW-0325">Glycoprotein</keyword>
<accession>A0AA40CHV5</accession>
<feature type="compositionally biased region" description="Basic and acidic residues" evidence="7">
    <location>
        <begin position="1"/>
        <end position="26"/>
    </location>
</feature>
<dbReference type="SUPFAM" id="SSF103473">
    <property type="entry name" value="MFS general substrate transporter"/>
    <property type="match status" value="1"/>
</dbReference>
<keyword evidence="3 8" id="KW-0812">Transmembrane</keyword>
<dbReference type="PRINTS" id="PR01036">
    <property type="entry name" value="TCRTETB"/>
</dbReference>
<feature type="domain" description="Major facilitator superfamily (MFS) profile" evidence="9">
    <location>
        <begin position="65"/>
        <end position="560"/>
    </location>
</feature>